<evidence type="ECO:0000313" key="2">
    <source>
        <dbReference type="Proteomes" id="UP000533637"/>
    </source>
</evidence>
<dbReference type="EMBL" id="JACHOC010000004">
    <property type="protein sequence ID" value="MBB4622453.1"/>
    <property type="molecule type" value="Genomic_DNA"/>
</dbReference>
<dbReference type="RefSeq" id="WP_122352932.1">
    <property type="nucleotide sequence ID" value="NZ_BMPB01000013.1"/>
</dbReference>
<proteinExistence type="predicted"/>
<evidence type="ECO:0008006" key="3">
    <source>
        <dbReference type="Google" id="ProtNLM"/>
    </source>
</evidence>
<gene>
    <name evidence="1" type="ORF">GGQ57_002353</name>
</gene>
<comment type="caution">
    <text evidence="1">The sequence shown here is derived from an EMBL/GenBank/DDBJ whole genome shotgun (WGS) entry which is preliminary data.</text>
</comment>
<accession>A0ABR6KNQ1</accession>
<reference evidence="1 2" key="1">
    <citation type="submission" date="2020-08" db="EMBL/GenBank/DDBJ databases">
        <title>Genomic Encyclopedia of Type Strains, Phase IV (KMG-IV): sequencing the most valuable type-strain genomes for metagenomic binning, comparative biology and taxonomic classification.</title>
        <authorList>
            <person name="Goeker M."/>
        </authorList>
    </citation>
    <scope>NUCLEOTIDE SEQUENCE [LARGE SCALE GENOMIC DNA]</scope>
    <source>
        <strain evidence="1 2">DSM 102983</strain>
    </source>
</reference>
<dbReference type="Proteomes" id="UP000533637">
    <property type="component" value="Unassembled WGS sequence"/>
</dbReference>
<organism evidence="1 2">
    <name type="scientific">Parabacteroides faecis</name>
    <dbReference type="NCBI Taxonomy" id="1217282"/>
    <lineage>
        <taxon>Bacteria</taxon>
        <taxon>Pseudomonadati</taxon>
        <taxon>Bacteroidota</taxon>
        <taxon>Bacteroidia</taxon>
        <taxon>Bacteroidales</taxon>
        <taxon>Tannerellaceae</taxon>
        <taxon>Parabacteroides</taxon>
    </lineage>
</organism>
<sequence length="256" mass="29637">MKAADLYLLIEDPSLLTKETLSPLRQIVDEYPYFHIARMLYLKNLAVLNDIRFAAELKRMAVYIPDRRKLFTLIEGERYGMAFRTASDKEETSAADSFSLIEAFLADRESEGEQQPADESLLFQPSVSSDYIYWSLSKDETPVEEEPAARLQHHDLIDSFIKNDEQRAPGSGLSLTLQSDDLSSLTPLKEEESEQPRSLDDDSYFTETLAHIYVKQKRYEKALQIIKNLYLNYPEKNAYFADQIRFLEKLIINTKK</sequence>
<keyword evidence="2" id="KW-1185">Reference proteome</keyword>
<evidence type="ECO:0000313" key="1">
    <source>
        <dbReference type="EMBL" id="MBB4622453.1"/>
    </source>
</evidence>
<protein>
    <recommendedName>
        <fullName evidence="3">Tetratricopeptide repeat protein</fullName>
    </recommendedName>
</protein>
<name>A0ABR6KNQ1_9BACT</name>